<reference evidence="3" key="1">
    <citation type="journal article" date="2019" name="Int. J. Syst. Evol. Microbiol.">
        <title>The Global Catalogue of Microorganisms (GCM) 10K type strain sequencing project: providing services to taxonomists for standard genome sequencing and annotation.</title>
        <authorList>
            <consortium name="The Broad Institute Genomics Platform"/>
            <consortium name="The Broad Institute Genome Sequencing Center for Infectious Disease"/>
            <person name="Wu L."/>
            <person name="Ma J."/>
        </authorList>
    </citation>
    <scope>NUCLEOTIDE SEQUENCE [LARGE SCALE GENOMIC DNA]</scope>
    <source>
        <strain evidence="3">CCUG 54523</strain>
    </source>
</reference>
<feature type="domain" description="DUF2087" evidence="1">
    <location>
        <begin position="86"/>
        <end position="154"/>
    </location>
</feature>
<name>A0ABW3ALE0_9MICO</name>
<dbReference type="EMBL" id="JBHTII010000002">
    <property type="protein sequence ID" value="MFD0791580.1"/>
    <property type="molecule type" value="Genomic_DNA"/>
</dbReference>
<keyword evidence="3" id="KW-1185">Reference proteome</keyword>
<dbReference type="Pfam" id="PF09860">
    <property type="entry name" value="DUF2087"/>
    <property type="match status" value="1"/>
</dbReference>
<gene>
    <name evidence="2" type="ORF">ACFQ0P_14365</name>
</gene>
<evidence type="ECO:0000313" key="3">
    <source>
        <dbReference type="Proteomes" id="UP001597055"/>
    </source>
</evidence>
<sequence>MSERWRGVAAALLNPDLRAVLAEAMGGEHLRGDRRDRAVARLVELGLVRDESGDLRLDEGFVRGLLAEQPRARPTGPGRFLDGRGRIDRYPVKAADRDELLRWVAGQAFEHGVVFTEREANDRLRRFTDDVAALRRHLVDAGLLERTASGSEYALASDDVGSGSER</sequence>
<dbReference type="RefSeq" id="WP_378772636.1">
    <property type="nucleotide sequence ID" value="NZ_JBHTII010000002.1"/>
</dbReference>
<accession>A0ABW3ALE0</accession>
<protein>
    <submittedName>
        <fullName evidence="2">DUF2087 domain-containing protein</fullName>
    </submittedName>
</protein>
<dbReference type="InterPro" id="IPR018656">
    <property type="entry name" value="DUF2087"/>
</dbReference>
<dbReference type="Proteomes" id="UP001597055">
    <property type="component" value="Unassembled WGS sequence"/>
</dbReference>
<proteinExistence type="predicted"/>
<evidence type="ECO:0000259" key="1">
    <source>
        <dbReference type="Pfam" id="PF09860"/>
    </source>
</evidence>
<comment type="caution">
    <text evidence="2">The sequence shown here is derived from an EMBL/GenBank/DDBJ whole genome shotgun (WGS) entry which is preliminary data.</text>
</comment>
<organism evidence="2 3">
    <name type="scientific">Microbacterium insulae</name>
    <dbReference type="NCBI Taxonomy" id="483014"/>
    <lineage>
        <taxon>Bacteria</taxon>
        <taxon>Bacillati</taxon>
        <taxon>Actinomycetota</taxon>
        <taxon>Actinomycetes</taxon>
        <taxon>Micrococcales</taxon>
        <taxon>Microbacteriaceae</taxon>
        <taxon>Microbacterium</taxon>
    </lineage>
</organism>
<evidence type="ECO:0000313" key="2">
    <source>
        <dbReference type="EMBL" id="MFD0791580.1"/>
    </source>
</evidence>